<protein>
    <submittedName>
        <fullName evidence="2">Uncharacterized protein</fullName>
    </submittedName>
</protein>
<dbReference type="EMBL" id="BLZR01000003">
    <property type="protein sequence ID" value="GFP78539.1"/>
    <property type="molecule type" value="Genomic_DNA"/>
</dbReference>
<dbReference type="RefSeq" id="WP_183280036.1">
    <property type="nucleotide sequence ID" value="NZ_BLZR01000003.1"/>
</dbReference>
<keyword evidence="3" id="KW-1185">Reference proteome</keyword>
<reference evidence="2 3" key="1">
    <citation type="submission" date="2020-07" db="EMBL/GenBank/DDBJ databases">
        <title>A new beta-1,3-glucan-decomposing anaerobic bacterium isolated from anoxic soil subjected to biological soil disinfestation.</title>
        <authorList>
            <person name="Ueki A."/>
            <person name="Tonouchi A."/>
        </authorList>
    </citation>
    <scope>NUCLEOTIDE SEQUENCE [LARGE SCALE GENOMIC DNA]</scope>
    <source>
        <strain evidence="2 3">TW1</strain>
    </source>
</reference>
<evidence type="ECO:0000313" key="2">
    <source>
        <dbReference type="EMBL" id="GFP78539.1"/>
    </source>
</evidence>
<keyword evidence="1" id="KW-0812">Transmembrane</keyword>
<feature type="transmembrane region" description="Helical" evidence="1">
    <location>
        <begin position="394"/>
        <end position="414"/>
    </location>
</feature>
<proteinExistence type="predicted"/>
<accession>A0A6V8SMV3</accession>
<evidence type="ECO:0000313" key="3">
    <source>
        <dbReference type="Proteomes" id="UP000580568"/>
    </source>
</evidence>
<dbReference type="InterPro" id="IPR029062">
    <property type="entry name" value="Class_I_gatase-like"/>
</dbReference>
<feature type="transmembrane region" description="Helical" evidence="1">
    <location>
        <begin position="367"/>
        <end position="387"/>
    </location>
</feature>
<organism evidence="2 3">
    <name type="scientific">Clostridium fungisolvens</name>
    <dbReference type="NCBI Taxonomy" id="1604897"/>
    <lineage>
        <taxon>Bacteria</taxon>
        <taxon>Bacillati</taxon>
        <taxon>Bacillota</taxon>
        <taxon>Clostridia</taxon>
        <taxon>Eubacteriales</taxon>
        <taxon>Clostridiaceae</taxon>
        <taxon>Clostridium</taxon>
    </lineage>
</organism>
<name>A0A6V8SMV3_9CLOT</name>
<dbReference type="AlphaFoldDB" id="A0A6V8SMV3"/>
<evidence type="ECO:0000256" key="1">
    <source>
        <dbReference type="SAM" id="Phobius"/>
    </source>
</evidence>
<gene>
    <name evidence="2" type="ORF">bsdtw1_04774</name>
</gene>
<keyword evidence="1" id="KW-0472">Membrane</keyword>
<keyword evidence="1" id="KW-1133">Transmembrane helix</keyword>
<comment type="caution">
    <text evidence="2">The sequence shown here is derived from an EMBL/GenBank/DDBJ whole genome shotgun (WGS) entry which is preliminary data.</text>
</comment>
<sequence>MRKVVNRVLIFILAIALIIPLVLVKGETVKADTKKGITVKTTVGFNDKYKIGYYTPINISIKNDYKDIQGTVEVKVPTSENKYDSYLKNISLQKGAEKIVTINVPVKQAFLKYEVSIKDGNDEVYSEEIKVGNSTNQTVKFVGILSDDFDSLTYLNKIPAPKGVTLSTELIKLDENKFPDYLQVLQSFDIIVINNFDSSKLSKEAYENLKSWVKLGGTLVIGTGTNYNKTLSLFKDDFIKGQPGEITKVNTSKIYSIATNGDNNNPVSVENLNIQLDGSNTNIQEGNSKLLQTINIGSGNVAIAGFDFGLKPFVGWANNSSFGEKIFSMINPSFINNAKFDNSYMNTYFSVSELVNNLMTKKADINMYLLVLIIYIVLVAPISYFILKKLDKREFMWITVPCIAIVFGVIVYFLGSGTRLSDIVANNANIINMDSKGTATKNTYVGIFTPKKMTVEVSSKEGQKLESVDNPNYNGNPDNAKKNELDTLIREDKGTLEFKNKSVLATRTVKIPSTNISIGKIDADVSIDGDEIKGDIKNSTSYDFEYCYLITPKSYYILGAVKKGDSVKLDKKTGDYNGDINQLTYENKIYKMGSPNVSDEDRYNASLFRMSYSESMQATRVKDISIIAITKDSISKPLVVNGKDSVVKDRTIIRMPLQLNFKNGDTIQYPMGFVNHRVVEMSTTNYDPYGEAFYGAGNPEIVYDIDKNITVTDLKLDSSSTSSNIGSSNAALEVYDYKQNKYVSLTSNSFSGDDVKKYLNNDNELKIKLSVNNNGAPAQIPEISVKGKVK</sequence>
<dbReference type="Gene3D" id="3.40.50.880">
    <property type="match status" value="1"/>
</dbReference>
<dbReference type="Proteomes" id="UP000580568">
    <property type="component" value="Unassembled WGS sequence"/>
</dbReference>
<dbReference type="SUPFAM" id="SSF52317">
    <property type="entry name" value="Class I glutamine amidotransferase-like"/>
    <property type="match status" value="1"/>
</dbReference>